<comment type="subcellular location">
    <subcellularLocation>
        <location evidence="1">Cell membrane</location>
        <topology evidence="1">Multi-pass membrane protein</topology>
    </subcellularLocation>
</comment>
<dbReference type="Proteomes" id="UP000199649">
    <property type="component" value="Chromosome I"/>
</dbReference>
<evidence type="ECO:0000256" key="6">
    <source>
        <dbReference type="ARBA" id="ARBA00023136"/>
    </source>
</evidence>
<feature type="transmembrane region" description="Helical" evidence="7">
    <location>
        <begin position="458"/>
        <end position="483"/>
    </location>
</feature>
<feature type="transmembrane region" description="Helical" evidence="7">
    <location>
        <begin position="91"/>
        <end position="115"/>
    </location>
</feature>
<feature type="transmembrane region" description="Helical" evidence="7">
    <location>
        <begin position="335"/>
        <end position="354"/>
    </location>
</feature>
<feature type="transmembrane region" description="Helical" evidence="7">
    <location>
        <begin position="218"/>
        <end position="239"/>
    </location>
</feature>
<dbReference type="PANTHER" id="PTHR30250">
    <property type="entry name" value="PST FAMILY PREDICTED COLANIC ACID TRANSPORTER"/>
    <property type="match status" value="1"/>
</dbReference>
<feature type="transmembrane region" description="Helical" evidence="7">
    <location>
        <begin position="366"/>
        <end position="388"/>
    </location>
</feature>
<dbReference type="GO" id="GO:0005886">
    <property type="term" value="C:plasma membrane"/>
    <property type="evidence" value="ECO:0007669"/>
    <property type="project" value="UniProtKB-SubCell"/>
</dbReference>
<feature type="transmembrane region" description="Helical" evidence="7">
    <location>
        <begin position="127"/>
        <end position="153"/>
    </location>
</feature>
<feature type="transmembrane region" description="Helical" evidence="7">
    <location>
        <begin position="427"/>
        <end position="446"/>
    </location>
</feature>
<evidence type="ECO:0000256" key="5">
    <source>
        <dbReference type="ARBA" id="ARBA00022989"/>
    </source>
</evidence>
<name>A0A1H1LCL0_9MICO</name>
<evidence type="ECO:0000313" key="8">
    <source>
        <dbReference type="EMBL" id="SDR72236.1"/>
    </source>
</evidence>
<gene>
    <name evidence="8" type="ORF">SAMN04489719_0531</name>
</gene>
<comment type="similarity">
    <text evidence="2">Belongs to the polysaccharide synthase family.</text>
</comment>
<dbReference type="EMBL" id="LT629734">
    <property type="protein sequence ID" value="SDR72236.1"/>
    <property type="molecule type" value="Genomic_DNA"/>
</dbReference>
<evidence type="ECO:0000256" key="2">
    <source>
        <dbReference type="ARBA" id="ARBA00007430"/>
    </source>
</evidence>
<evidence type="ECO:0000256" key="1">
    <source>
        <dbReference type="ARBA" id="ARBA00004651"/>
    </source>
</evidence>
<dbReference type="CDD" id="cd13127">
    <property type="entry name" value="MATE_tuaB_like"/>
    <property type="match status" value="1"/>
</dbReference>
<keyword evidence="4 7" id="KW-0812">Transmembrane</keyword>
<evidence type="ECO:0000256" key="4">
    <source>
        <dbReference type="ARBA" id="ARBA00022692"/>
    </source>
</evidence>
<evidence type="ECO:0000256" key="3">
    <source>
        <dbReference type="ARBA" id="ARBA00022475"/>
    </source>
</evidence>
<evidence type="ECO:0000256" key="7">
    <source>
        <dbReference type="SAM" id="Phobius"/>
    </source>
</evidence>
<feature type="transmembrane region" description="Helical" evidence="7">
    <location>
        <begin position="159"/>
        <end position="179"/>
    </location>
</feature>
<keyword evidence="5 7" id="KW-1133">Transmembrane helix</keyword>
<evidence type="ECO:0000313" key="9">
    <source>
        <dbReference type="Proteomes" id="UP000199649"/>
    </source>
</evidence>
<protein>
    <submittedName>
        <fullName evidence="8">Membrane protein involved in the export of O-antigen and teichoic acid</fullName>
    </submittedName>
</protein>
<keyword evidence="9" id="KW-1185">Reference proteome</keyword>
<proteinExistence type="inferred from homology"/>
<dbReference type="AlphaFoldDB" id="A0A1H1LCL0"/>
<feature type="transmembrane region" description="Helical" evidence="7">
    <location>
        <begin position="489"/>
        <end position="511"/>
    </location>
</feature>
<keyword evidence="6 7" id="KW-0472">Membrane</keyword>
<feature type="transmembrane region" description="Helical" evidence="7">
    <location>
        <begin position="67"/>
        <end position="85"/>
    </location>
</feature>
<dbReference type="STRING" id="684552.SAMN04489719_0531"/>
<organism evidence="8 9">
    <name type="scientific">Agrococcus carbonis</name>
    <dbReference type="NCBI Taxonomy" id="684552"/>
    <lineage>
        <taxon>Bacteria</taxon>
        <taxon>Bacillati</taxon>
        <taxon>Actinomycetota</taxon>
        <taxon>Actinomycetes</taxon>
        <taxon>Micrococcales</taxon>
        <taxon>Microbacteriaceae</taxon>
        <taxon>Agrococcus</taxon>
    </lineage>
</organism>
<accession>A0A1H1LCL0</accession>
<dbReference type="PANTHER" id="PTHR30250:SF10">
    <property type="entry name" value="LIPOPOLYSACCHARIDE BIOSYNTHESIS PROTEIN WZXC"/>
    <property type="match status" value="1"/>
</dbReference>
<dbReference type="InterPro" id="IPR050833">
    <property type="entry name" value="Poly_Biosynth_Transport"/>
</dbReference>
<keyword evidence="3" id="KW-1003">Cell membrane</keyword>
<dbReference type="Pfam" id="PF13440">
    <property type="entry name" value="Polysacc_synt_3"/>
    <property type="match status" value="1"/>
</dbReference>
<feature type="transmembrane region" description="Helical" evidence="7">
    <location>
        <begin position="400"/>
        <end position="421"/>
    </location>
</feature>
<sequence>MTRGRVRPAHEGRTFPGMRRLVPEAPRPEAVVEDAGLPDAPIAGTLQPPAIGGRAASGIVWMTLQKWVIRIFGFATIVLLARLLAPEDFGTVAAAGVVLPFFYLLADLGFAAYIVQVQEADQRMLSTAFWFSLTAGAVLSGVLVATAPLFGLAFSDDRVVPVLQVLSAWVVLTAVGSVPSAMLRRAMRFRAIAAQGAIGAVVAQVVAVAMALAGLGVAALVAQSLVACAVTTALAWHAAKWRPTLAFSREEFRRMAGFGSQVLSVELVAMLRASGEAAVISRTLGVAALGSMTIAQRLVQIVQELTGSAIVPVTNVAFAKIRDSSARLRSAYLRALRLTYAALSLPMVVIAVGAPQLVPLLFGDQWTASVAPAQVLAVASVLALGAWLDHGLFYGLGRPGTWLVYAVVIDALTLATTIVAAQWGLVAIAWGFLGVAVLATVVRWFLVARALETSVGVVAGPCTYLVAVVAVSGAAGWGAGVLAAGAPTILALLAIGAAVLVGHAAVTAVGARDVVRDAAGILRRAAVRRGQERRADR</sequence>
<reference evidence="9" key="1">
    <citation type="submission" date="2016-10" db="EMBL/GenBank/DDBJ databases">
        <authorList>
            <person name="Varghese N."/>
            <person name="Submissions S."/>
        </authorList>
    </citation>
    <scope>NUCLEOTIDE SEQUENCE [LARGE SCALE GENOMIC DNA]</scope>
    <source>
        <strain evidence="9">DSM 22965</strain>
    </source>
</reference>
<feature type="transmembrane region" description="Helical" evidence="7">
    <location>
        <begin position="191"/>
        <end position="212"/>
    </location>
</feature>